<dbReference type="InterPro" id="IPR001936">
    <property type="entry name" value="RasGAP_dom"/>
</dbReference>
<comment type="caution">
    <text evidence="6">The sequence shown here is derived from an EMBL/GenBank/DDBJ whole genome shotgun (WGS) entry which is preliminary data.</text>
</comment>
<dbReference type="SMART" id="SM00516">
    <property type="entry name" value="SEC14"/>
    <property type="match status" value="1"/>
</dbReference>
<dbReference type="PANTHER" id="PTHR10194:SF142">
    <property type="entry name" value="NEUROFIBROMIN"/>
    <property type="match status" value="1"/>
</dbReference>
<dbReference type="SUPFAM" id="SSF48350">
    <property type="entry name" value="GTPase activation domain, GAP"/>
    <property type="match status" value="1"/>
</dbReference>
<evidence type="ECO:0000256" key="3">
    <source>
        <dbReference type="SAM" id="MobiDB-lite"/>
    </source>
</evidence>
<dbReference type="InterPro" id="IPR036865">
    <property type="entry name" value="CRAL-TRIO_dom_sf"/>
</dbReference>
<feature type="compositionally biased region" description="Basic and acidic residues" evidence="3">
    <location>
        <begin position="147"/>
        <end position="159"/>
    </location>
</feature>
<keyword evidence="1" id="KW-0343">GTPase activation</keyword>
<dbReference type="CDD" id="cd05392">
    <property type="entry name" value="RasGAP_Neurofibromin_like"/>
    <property type="match status" value="1"/>
</dbReference>
<dbReference type="EMBL" id="WTPW01001582">
    <property type="protein sequence ID" value="KAF0427762.1"/>
    <property type="molecule type" value="Genomic_DNA"/>
</dbReference>
<name>A0A8H3X971_GIGMA</name>
<evidence type="ECO:0000259" key="5">
    <source>
        <dbReference type="PROSITE" id="PS50191"/>
    </source>
</evidence>
<gene>
    <name evidence="6" type="ORF">F8M41_005980</name>
</gene>
<accession>A0A8H3X971</accession>
<keyword evidence="7" id="KW-1185">Reference proteome</keyword>
<feature type="compositionally biased region" description="Polar residues" evidence="3">
    <location>
        <begin position="119"/>
        <end position="142"/>
    </location>
</feature>
<keyword evidence="2" id="KW-0597">Phosphoprotein</keyword>
<dbReference type="InterPro" id="IPR008936">
    <property type="entry name" value="Rho_GTPase_activation_prot"/>
</dbReference>
<dbReference type="SMART" id="SM00323">
    <property type="entry name" value="RasGAP"/>
    <property type="match status" value="1"/>
</dbReference>
<evidence type="ECO:0000256" key="2">
    <source>
        <dbReference type="ARBA" id="ARBA00022553"/>
    </source>
</evidence>
<dbReference type="Gene3D" id="2.30.29.30">
    <property type="entry name" value="Pleckstrin-homology domain (PH domain)/Phosphotyrosine-binding domain (PTB)"/>
    <property type="match status" value="1"/>
</dbReference>
<evidence type="ECO:0000256" key="1">
    <source>
        <dbReference type="ARBA" id="ARBA00022468"/>
    </source>
</evidence>
<feature type="domain" description="Ras-GAP" evidence="4">
    <location>
        <begin position="1250"/>
        <end position="1443"/>
    </location>
</feature>
<feature type="domain" description="CRAL-TRIO" evidence="5">
    <location>
        <begin position="1593"/>
        <end position="1750"/>
    </location>
</feature>
<dbReference type="OrthoDB" id="28245at2759"/>
<dbReference type="Gene3D" id="1.10.506.10">
    <property type="entry name" value="GTPase Activation - p120gap, domain 1"/>
    <property type="match status" value="2"/>
</dbReference>
<sequence>MNGDTKLILSLINRISLKLPCNSGKKLDVLESDPLILQTVNSIIDLSRYKLSTIANNLTQLLETISKSSSMVLEDFVPFDVLQSQLFILKILSACMTNHWKYYRGSQREIENQSKATQMIPSTNNSINDPDCISSLTTQNIPQPVKIDQKQQKLPRSWDDPPPLEDPLAKYILSVLSRFLHQFVTHEDNNPNIPNGTGGQPQRELSSPNNPNVQFSAATHDIISEIYKNAGRVIFYISASNWHVVFSRIKNRIGYLTSTNDDWPETAELKLLEVSDLNSKRLSMVLQELCGSFLHLKKSAQTVMANVLRKAIWNWIEVFPAEFVHLCQSQKRLDGGPEILFDICYNLADNNRRKATFWPLQTMLLILCPDILLNASMIERPPSMSKKAAFLEALRNSLKKPRLADIAAVCYVDICKASTYIAKNEASALRSLVPEIEKDLQLKLFDPTRPFTSDQQIDQKLMTECLTALFRLNKETLENLIPVCLAETAPTTFKLVLVKSCYAIASEENRFPWNPHLSSVYSILAVPLRKLFHQYIASRDRNSDPRKKKLPKEKADELNEKMEIILNILKLYKSDPMLALVYSDPNENPEEIRLVIHGMTLCVNDYNSAIRTTAAETLLELHNMDLIEQWGPKDRKMRSFWTISSQVMLVISRQILDFKERDEGTKYLLELLLQLFNRRNDFLKAHKDETNVGINAPERLGCNVALEIALLVLLCSADTDICQMAVNCFRHLCIEAQLTTELVADEVEVQTAPPSELPIIENMDVYLELSSSSYVVPGRMAQQKRIRRLLRLMKVPTTGNLAAWEEAYKRWKSLTGLIARPIEDPPIVEPGRGLIPWGGSVRNIGINANAISESQMTEWHNYTGFLAALGGCCVFDKPVNGSTNGSQESNYVMVEKYVHDMVDLLVCDSVYVRESVKEILGSELSPRLYVILFKRIESIVSVFFDGDGDVYTTDKNTLAVEQAISVLKLILDRIQDASENLYAVDLGGLVLSFARYLNRLGAGHVALRIKKRMCQLADTLMLKKDYITLRQEIVLRNRLLEIFIEWTSDYSMKTDGQGNSENPSNKSERLHRDLDQACLKTIVSLLAQLPLQPSETVHEAEISGVKSRLFFKYFSFFIKLLNRCRILEAIDSGTHSARNNQDLQMLLTRSREYVKDLGPLKDYTILALSNLLSANVDSGLKFSLSMGYHEDTKTRTAFMQVLTNILNQGTEFEGLAENAMNDRYDRLVELMTESDLNIALSLCEVCPVSDIDDVSRVLLAVFDSRNKTMPLLKGVIEKEVLNTEYESDLFRRNCMATRMLAAFAKIHGAEYLRYTLQPLIDDLLSKPSDFSCELNSDNLLPGEDFNKNLINLKTTAQAFLDGICDSGPNMPRSFRQVCHYIGSSVEGKYPRAKCTTVGAFVFLRFFNPAIVSPDHENLCKPVENVKIRRTLLLITKVIQNLANNVLFGAKEPFMIVLNEFLNHNIVKVTAFLEEISKLPNIPPFADTRTNDQGNIRKLDDTDRKALHKYLFENQEKMARDLQTRRVKSINPTNSANTILDQAQASKKAWDKISTLLAHLGPPAENQKKESKSHSNNHFETNHQLFTEFMHRNANRSVDSIISKSLFYDGALSKEKRQVFYLILRRFESESTDMDLLMYHILQVIEPYISKPYELLVDVTQFGQANEVQPQWVQQFLQILPFNAIENLAALYFYNPNSSFKKFIKKLGKPLPSRISKKTYFFCTLEELHQYIAPQDVRLPNRTMQLDTDLPQIFNPVIRISHYRMQVPVTMKISNETIQIITQRKQEIFNGLSCYLNDVYHISEIEDVVLSSHRHDDEFIIKQDLGKPTLAFTSQKKEAIIQAIRSSKARYQIAKPTNITERVIRPNDVPGTLLNMALLNIGSDDANLRLAAYNLLVALSLIFNFDVGGQLLAAKGLCIPANNTNFVVALSERLAQSEPHLTQDFLSEFFVGFNKSNTPLKHLCLQYMAPWLSNLAYFSRNGADNQNQSEKTREIIKNLIELTAKENEMYSAIQSKIWQPLGKVDEITNIIIDEFVQYAVHHGISSAQSETVANTIVTLSSINIRGKIIAKLRQFIARTSLKSTRTLTENSVWPEIAVLVRFNLMLSFNNRNVHMFLPELFYIISILVATGPPLIRASIHGLIVNLVQSLCTSMPLNEANVKKLNLLLTELSEPNFRYFFGLNNVSGNAFVISQESANDMPDTMPLASLEKIVQALLEVMIYGAGSVDMSNMWRARWMGLVTSTAFQTNPAIQPRAFVTLGCLAREEVDDDLLYQILVSLTSALSKFTENDCSLIISIIMCLTNIVENLPPDSRYLSRMFWLAMALVQIGHIPIFPSAINLLHEVLKTLDNHNCFATENIATVLLKAREPLESVAIKMDKECGINYNHFSFAVAATLLKGLKNPVTKAGTQSVLTCFLDIASKGVLGEQTNNTIDSSMLGYLAALLPVSAKNADMRELLWLCGIFDTEVENSELGTTYYKIFEKLDIPDNQTGLLLISLMVAMLQTAENEPERLFLYGFLSEAAVALPEVFALVYDSLLPKMSQIINSSETIPILDSVQSILYTVVSSEGQYGSRQNAITTANGRINQMPSYLEEIGFTNLMECGSFLTVTKEKMKINATYASELVNIIISN</sequence>
<feature type="region of interest" description="Disordered" evidence="3">
    <location>
        <begin position="187"/>
        <end position="211"/>
    </location>
</feature>
<reference evidence="6 7" key="1">
    <citation type="journal article" date="2019" name="Environ. Microbiol.">
        <title>At the nexus of three kingdoms: the genome of the mycorrhizal fungus Gigaspora margarita provides insights into plant, endobacterial and fungal interactions.</title>
        <authorList>
            <person name="Venice F."/>
            <person name="Ghignone S."/>
            <person name="Salvioli di Fossalunga A."/>
            <person name="Amselem J."/>
            <person name="Novero M."/>
            <person name="Xianan X."/>
            <person name="Sedzielewska Toro K."/>
            <person name="Morin E."/>
            <person name="Lipzen A."/>
            <person name="Grigoriev I.V."/>
            <person name="Henrissat B."/>
            <person name="Martin F.M."/>
            <person name="Bonfante P."/>
        </authorList>
    </citation>
    <scope>NUCLEOTIDE SEQUENCE [LARGE SCALE GENOMIC DNA]</scope>
    <source>
        <strain evidence="6 7">BEG34</strain>
    </source>
</reference>
<dbReference type="InterPro" id="IPR023152">
    <property type="entry name" value="RasGAP_CS"/>
</dbReference>
<dbReference type="PROSITE" id="PS50191">
    <property type="entry name" value="CRAL_TRIO"/>
    <property type="match status" value="1"/>
</dbReference>
<dbReference type="GO" id="GO:0005096">
    <property type="term" value="F:GTPase activator activity"/>
    <property type="evidence" value="ECO:0007669"/>
    <property type="project" value="UniProtKB-KW"/>
</dbReference>
<dbReference type="Gene3D" id="3.40.525.10">
    <property type="entry name" value="CRAL-TRIO lipid binding domain"/>
    <property type="match status" value="1"/>
</dbReference>
<dbReference type="SUPFAM" id="SSF52087">
    <property type="entry name" value="CRAL/TRIO domain"/>
    <property type="match status" value="1"/>
</dbReference>
<dbReference type="InterPro" id="IPR011993">
    <property type="entry name" value="PH-like_dom_sf"/>
</dbReference>
<dbReference type="Pfam" id="PF13716">
    <property type="entry name" value="CRAL_TRIO_2"/>
    <property type="match status" value="1"/>
</dbReference>
<evidence type="ECO:0000259" key="4">
    <source>
        <dbReference type="PROSITE" id="PS50018"/>
    </source>
</evidence>
<dbReference type="InterPro" id="IPR039360">
    <property type="entry name" value="Ras_GTPase"/>
</dbReference>
<dbReference type="InterPro" id="IPR016024">
    <property type="entry name" value="ARM-type_fold"/>
</dbReference>
<dbReference type="Pfam" id="PF21877">
    <property type="entry name" value="PH_NF1"/>
    <property type="match status" value="1"/>
</dbReference>
<dbReference type="Proteomes" id="UP000439903">
    <property type="component" value="Unassembled WGS sequence"/>
</dbReference>
<dbReference type="Pfam" id="PF00616">
    <property type="entry name" value="RasGAP"/>
    <property type="match status" value="2"/>
</dbReference>
<dbReference type="InterPro" id="IPR054071">
    <property type="entry name" value="PH_NF1"/>
</dbReference>
<dbReference type="PANTHER" id="PTHR10194">
    <property type="entry name" value="RAS GTPASE-ACTIVATING PROTEINS"/>
    <property type="match status" value="1"/>
</dbReference>
<dbReference type="PROSITE" id="PS00509">
    <property type="entry name" value="RAS_GTPASE_ACTIV_1"/>
    <property type="match status" value="1"/>
</dbReference>
<evidence type="ECO:0000313" key="7">
    <source>
        <dbReference type="Proteomes" id="UP000439903"/>
    </source>
</evidence>
<dbReference type="SUPFAM" id="SSF48371">
    <property type="entry name" value="ARM repeat"/>
    <property type="match status" value="1"/>
</dbReference>
<organism evidence="6 7">
    <name type="scientific">Gigaspora margarita</name>
    <dbReference type="NCBI Taxonomy" id="4874"/>
    <lineage>
        <taxon>Eukaryota</taxon>
        <taxon>Fungi</taxon>
        <taxon>Fungi incertae sedis</taxon>
        <taxon>Mucoromycota</taxon>
        <taxon>Glomeromycotina</taxon>
        <taxon>Glomeromycetes</taxon>
        <taxon>Diversisporales</taxon>
        <taxon>Gigasporaceae</taxon>
        <taxon>Gigaspora</taxon>
    </lineage>
</organism>
<dbReference type="PROSITE" id="PS50018">
    <property type="entry name" value="RAS_GTPASE_ACTIV_2"/>
    <property type="match status" value="1"/>
</dbReference>
<proteinExistence type="predicted"/>
<evidence type="ECO:0000313" key="6">
    <source>
        <dbReference type="EMBL" id="KAF0427762.1"/>
    </source>
</evidence>
<dbReference type="CDD" id="cd00170">
    <property type="entry name" value="SEC14"/>
    <property type="match status" value="1"/>
</dbReference>
<feature type="region of interest" description="Disordered" evidence="3">
    <location>
        <begin position="119"/>
        <end position="162"/>
    </location>
</feature>
<protein>
    <submittedName>
        <fullName evidence="6">Gtpase-activator protein for ras-like gtpase</fullName>
    </submittedName>
</protein>
<dbReference type="InterPro" id="IPR001251">
    <property type="entry name" value="CRAL-TRIO_dom"/>
</dbReference>